<sequence>MLTSRSLMTKHSFRRSLYEVPSTFHHIDGQLVLDEIDAESVGLMVPNRSSTPTSILDRRMVLDEVDIGSSEHTTHDNPPTRTSNNGDSLSEEIISKYLKPFRVMSCDKNVTCSICQIF</sequence>
<feature type="compositionally biased region" description="Polar residues" evidence="1">
    <location>
        <begin position="76"/>
        <end position="88"/>
    </location>
</feature>
<evidence type="ECO:0000256" key="1">
    <source>
        <dbReference type="SAM" id="MobiDB-lite"/>
    </source>
</evidence>
<protein>
    <submittedName>
        <fullName evidence="2">Uncharacterized protein</fullName>
    </submittedName>
</protein>
<dbReference type="EMBL" id="LFYR01001757">
    <property type="protein sequence ID" value="KMZ59664.1"/>
    <property type="molecule type" value="Genomic_DNA"/>
</dbReference>
<dbReference type="Proteomes" id="UP000036987">
    <property type="component" value="Unassembled WGS sequence"/>
</dbReference>
<dbReference type="AlphaFoldDB" id="A0A0K9NSC6"/>
<comment type="caution">
    <text evidence="2">The sequence shown here is derived from an EMBL/GenBank/DDBJ whole genome shotgun (WGS) entry which is preliminary data.</text>
</comment>
<name>A0A0K9NSC6_ZOSMR</name>
<gene>
    <name evidence="2" type="ORF">ZOSMA_66G00850</name>
</gene>
<reference evidence="3" key="1">
    <citation type="journal article" date="2016" name="Nature">
        <title>The genome of the seagrass Zostera marina reveals angiosperm adaptation to the sea.</title>
        <authorList>
            <person name="Olsen J.L."/>
            <person name="Rouze P."/>
            <person name="Verhelst B."/>
            <person name="Lin Y.-C."/>
            <person name="Bayer T."/>
            <person name="Collen J."/>
            <person name="Dattolo E."/>
            <person name="De Paoli E."/>
            <person name="Dittami S."/>
            <person name="Maumus F."/>
            <person name="Michel G."/>
            <person name="Kersting A."/>
            <person name="Lauritano C."/>
            <person name="Lohaus R."/>
            <person name="Toepel M."/>
            <person name="Tonon T."/>
            <person name="Vanneste K."/>
            <person name="Amirebrahimi M."/>
            <person name="Brakel J."/>
            <person name="Bostroem C."/>
            <person name="Chovatia M."/>
            <person name="Grimwood J."/>
            <person name="Jenkins J.W."/>
            <person name="Jueterbock A."/>
            <person name="Mraz A."/>
            <person name="Stam W.T."/>
            <person name="Tice H."/>
            <person name="Bornberg-Bauer E."/>
            <person name="Green P.J."/>
            <person name="Pearson G.A."/>
            <person name="Procaccini G."/>
            <person name="Duarte C.M."/>
            <person name="Schmutz J."/>
            <person name="Reusch T.B.H."/>
            <person name="Van de Peer Y."/>
        </authorList>
    </citation>
    <scope>NUCLEOTIDE SEQUENCE [LARGE SCALE GENOMIC DNA]</scope>
    <source>
        <strain evidence="3">cv. Finnish</strain>
    </source>
</reference>
<proteinExistence type="predicted"/>
<keyword evidence="3" id="KW-1185">Reference proteome</keyword>
<evidence type="ECO:0000313" key="2">
    <source>
        <dbReference type="EMBL" id="KMZ59664.1"/>
    </source>
</evidence>
<accession>A0A0K9NSC6</accession>
<organism evidence="2 3">
    <name type="scientific">Zostera marina</name>
    <name type="common">Eelgrass</name>
    <dbReference type="NCBI Taxonomy" id="29655"/>
    <lineage>
        <taxon>Eukaryota</taxon>
        <taxon>Viridiplantae</taxon>
        <taxon>Streptophyta</taxon>
        <taxon>Embryophyta</taxon>
        <taxon>Tracheophyta</taxon>
        <taxon>Spermatophyta</taxon>
        <taxon>Magnoliopsida</taxon>
        <taxon>Liliopsida</taxon>
        <taxon>Zosteraceae</taxon>
        <taxon>Zostera</taxon>
    </lineage>
</organism>
<dbReference type="OrthoDB" id="913834at2759"/>
<evidence type="ECO:0000313" key="3">
    <source>
        <dbReference type="Proteomes" id="UP000036987"/>
    </source>
</evidence>
<feature type="region of interest" description="Disordered" evidence="1">
    <location>
        <begin position="66"/>
        <end position="88"/>
    </location>
</feature>